<keyword evidence="8 12" id="KW-0472">Membrane</keyword>
<name>A0A7K7TIG6_9TYRA</name>
<feature type="transmembrane region" description="Helical" evidence="12">
    <location>
        <begin position="20"/>
        <end position="40"/>
    </location>
</feature>
<keyword evidence="16" id="KW-1185">Reference proteome</keyword>
<comment type="function">
    <text evidence="9">One gap junction consists of a cluster of closely packed pairs of transmembrane channels, the connexons, through which materials of low MW diffuse from one cell to a neighboring cell.</text>
</comment>
<feature type="non-terminal residue" evidence="15">
    <location>
        <position position="518"/>
    </location>
</feature>
<dbReference type="PANTHER" id="PTHR11984">
    <property type="entry name" value="CONNEXIN"/>
    <property type="match status" value="1"/>
</dbReference>
<feature type="compositionally biased region" description="Low complexity" evidence="11">
    <location>
        <begin position="338"/>
        <end position="353"/>
    </location>
</feature>
<dbReference type="OrthoDB" id="9939271at2759"/>
<protein>
    <recommendedName>
        <fullName evidence="9">Gap junction protein</fullName>
    </recommendedName>
</protein>
<dbReference type="InterPro" id="IPR038359">
    <property type="entry name" value="Connexin_N_sf"/>
</dbReference>
<dbReference type="FunFam" id="1.20.1440.80:FF:000001">
    <property type="entry name" value="Gap junction alpha-1"/>
    <property type="match status" value="1"/>
</dbReference>
<keyword evidence="6" id="KW-0965">Cell junction</keyword>
<evidence type="ECO:0000256" key="3">
    <source>
        <dbReference type="ARBA" id="ARBA00022475"/>
    </source>
</evidence>
<dbReference type="GO" id="GO:0007267">
    <property type="term" value="P:cell-cell signaling"/>
    <property type="evidence" value="ECO:0007669"/>
    <property type="project" value="TreeGrafter"/>
</dbReference>
<evidence type="ECO:0000256" key="5">
    <source>
        <dbReference type="ARBA" id="ARBA00022868"/>
    </source>
</evidence>
<dbReference type="CDD" id="cd14686">
    <property type="entry name" value="bZIP"/>
    <property type="match status" value="1"/>
</dbReference>
<reference evidence="15 16" key="1">
    <citation type="submission" date="2019-09" db="EMBL/GenBank/DDBJ databases">
        <title>Bird 10,000 Genomes (B10K) Project - Family phase.</title>
        <authorList>
            <person name="Zhang G."/>
        </authorList>
    </citation>
    <scope>NUCLEOTIDE SEQUENCE [LARGE SCALE GENOMIC DNA]</scope>
    <source>
        <strain evidence="15">B10K-DU-030-41</strain>
        <tissue evidence="15">Muscle</tissue>
    </source>
</reference>
<feature type="region of interest" description="Disordered" evidence="11">
    <location>
        <begin position="399"/>
        <end position="421"/>
    </location>
</feature>
<keyword evidence="4 9" id="KW-0812">Transmembrane</keyword>
<dbReference type="Proteomes" id="UP000589485">
    <property type="component" value="Unassembled WGS sequence"/>
</dbReference>
<feature type="domain" description="Connexin N-terminal" evidence="13">
    <location>
        <begin position="43"/>
        <end position="76"/>
    </location>
</feature>
<evidence type="ECO:0000256" key="12">
    <source>
        <dbReference type="SAM" id="Phobius"/>
    </source>
</evidence>
<evidence type="ECO:0000313" key="15">
    <source>
        <dbReference type="EMBL" id="NXA16106.1"/>
    </source>
</evidence>
<dbReference type="InterPro" id="IPR000500">
    <property type="entry name" value="Connexin"/>
</dbReference>
<evidence type="ECO:0000259" key="14">
    <source>
        <dbReference type="SMART" id="SM01089"/>
    </source>
</evidence>
<gene>
    <name evidence="15" type="primary">Gja9</name>
    <name evidence="15" type="ORF">SAPAEN_R09612</name>
</gene>
<dbReference type="GO" id="GO:0005243">
    <property type="term" value="F:gap junction channel activity"/>
    <property type="evidence" value="ECO:0007669"/>
    <property type="project" value="TreeGrafter"/>
</dbReference>
<feature type="coiled-coil region" evidence="10">
    <location>
        <begin position="100"/>
        <end position="142"/>
    </location>
</feature>
<evidence type="ECO:0000256" key="8">
    <source>
        <dbReference type="ARBA" id="ARBA00023136"/>
    </source>
</evidence>
<proteinExistence type="inferred from homology"/>
<comment type="subunit">
    <text evidence="9">A connexon is composed of a hexamer of connexins.</text>
</comment>
<keyword evidence="3" id="KW-1003">Cell membrane</keyword>
<comment type="caution">
    <text evidence="15">The sequence shown here is derived from an EMBL/GenBank/DDBJ whole genome shotgun (WGS) entry which is preliminary data.</text>
</comment>
<evidence type="ECO:0000256" key="4">
    <source>
        <dbReference type="ARBA" id="ARBA00022692"/>
    </source>
</evidence>
<dbReference type="Gene3D" id="1.20.1440.80">
    <property type="entry name" value="Gap junction channel protein cysteine-rich domain"/>
    <property type="match status" value="1"/>
</dbReference>
<dbReference type="PROSITE" id="PS00408">
    <property type="entry name" value="CONNEXINS_2"/>
    <property type="match status" value="1"/>
</dbReference>
<keyword evidence="10" id="KW-0175">Coiled coil</keyword>
<feature type="region of interest" description="Disordered" evidence="11">
    <location>
        <begin position="436"/>
        <end position="493"/>
    </location>
</feature>
<dbReference type="SMART" id="SM01089">
    <property type="entry name" value="Connexin_CCC"/>
    <property type="match status" value="1"/>
</dbReference>
<feature type="compositionally biased region" description="Polar residues" evidence="11">
    <location>
        <begin position="436"/>
        <end position="490"/>
    </location>
</feature>
<keyword evidence="7 12" id="KW-1133">Transmembrane helix</keyword>
<evidence type="ECO:0000256" key="10">
    <source>
        <dbReference type="SAM" id="Coils"/>
    </source>
</evidence>
<comment type="similarity">
    <text evidence="9">Belongs to the connexin family.</text>
</comment>
<evidence type="ECO:0000256" key="6">
    <source>
        <dbReference type="ARBA" id="ARBA00022949"/>
    </source>
</evidence>
<keyword evidence="5 9" id="KW-0303">Gap junction</keyword>
<dbReference type="PANTHER" id="PTHR11984:SF60">
    <property type="entry name" value="GAP JUNCTION ALPHA-9 PROTEIN"/>
    <property type="match status" value="1"/>
</dbReference>
<evidence type="ECO:0000256" key="1">
    <source>
        <dbReference type="ARBA" id="ARBA00004610"/>
    </source>
</evidence>
<feature type="region of interest" description="Disordered" evidence="11">
    <location>
        <begin position="311"/>
        <end position="358"/>
    </location>
</feature>
<evidence type="ECO:0000256" key="2">
    <source>
        <dbReference type="ARBA" id="ARBA00004651"/>
    </source>
</evidence>
<comment type="subcellular location">
    <subcellularLocation>
        <location evidence="1">Cell junction</location>
        <location evidence="1">Gap junction</location>
    </subcellularLocation>
    <subcellularLocation>
        <location evidence="2 9">Cell membrane</location>
        <topology evidence="2 9">Multi-pass membrane protein</topology>
    </subcellularLocation>
</comment>
<feature type="domain" description="Connexin cysteine-rich" evidence="14">
    <location>
        <begin position="167"/>
        <end position="233"/>
    </location>
</feature>
<evidence type="ECO:0000256" key="11">
    <source>
        <dbReference type="SAM" id="MobiDB-lite"/>
    </source>
</evidence>
<dbReference type="Pfam" id="PF00029">
    <property type="entry name" value="Connexin"/>
    <property type="match status" value="1"/>
</dbReference>
<dbReference type="InterPro" id="IPR013092">
    <property type="entry name" value="Connexin_N"/>
</dbReference>
<evidence type="ECO:0000313" key="16">
    <source>
        <dbReference type="Proteomes" id="UP000589485"/>
    </source>
</evidence>
<dbReference type="AlphaFoldDB" id="A0A7K7TIG6"/>
<feature type="transmembrane region" description="Helical" evidence="12">
    <location>
        <begin position="211"/>
        <end position="231"/>
    </location>
</feature>
<dbReference type="PRINTS" id="PR00206">
    <property type="entry name" value="CONNEXIN"/>
</dbReference>
<feature type="compositionally biased region" description="Polar residues" evidence="11">
    <location>
        <begin position="311"/>
        <end position="325"/>
    </location>
</feature>
<dbReference type="GO" id="GO:0005922">
    <property type="term" value="C:connexin complex"/>
    <property type="evidence" value="ECO:0007669"/>
    <property type="project" value="InterPro"/>
</dbReference>
<evidence type="ECO:0000259" key="13">
    <source>
        <dbReference type="SMART" id="SM00037"/>
    </source>
</evidence>
<organism evidence="15 16">
    <name type="scientific">Sapayoa aenigma</name>
    <name type="common">broad-billed sapayoa</name>
    <dbReference type="NCBI Taxonomy" id="239371"/>
    <lineage>
        <taxon>Eukaryota</taxon>
        <taxon>Metazoa</taxon>
        <taxon>Chordata</taxon>
        <taxon>Craniata</taxon>
        <taxon>Vertebrata</taxon>
        <taxon>Euteleostomi</taxon>
        <taxon>Archelosauria</taxon>
        <taxon>Archosauria</taxon>
        <taxon>Dinosauria</taxon>
        <taxon>Saurischia</taxon>
        <taxon>Theropoda</taxon>
        <taxon>Coelurosauria</taxon>
        <taxon>Aves</taxon>
        <taxon>Neognathae</taxon>
        <taxon>Neoaves</taxon>
        <taxon>Telluraves</taxon>
        <taxon>Australaves</taxon>
        <taxon>Passeriformes</taxon>
        <taxon>Tyrannidae</taxon>
        <taxon>Sapayoa</taxon>
    </lineage>
</organism>
<evidence type="ECO:0000256" key="9">
    <source>
        <dbReference type="RuleBase" id="RU000630"/>
    </source>
</evidence>
<evidence type="ECO:0000256" key="7">
    <source>
        <dbReference type="ARBA" id="ARBA00022989"/>
    </source>
</evidence>
<accession>A0A7K7TIG6</accession>
<dbReference type="PROSITE" id="PS00407">
    <property type="entry name" value="CONNEXINS_1"/>
    <property type="match status" value="1"/>
</dbReference>
<feature type="non-terminal residue" evidence="15">
    <location>
        <position position="1"/>
    </location>
</feature>
<dbReference type="SMART" id="SM00037">
    <property type="entry name" value="CNX"/>
    <property type="match status" value="1"/>
</dbReference>
<dbReference type="InterPro" id="IPR017990">
    <property type="entry name" value="Connexin_CS"/>
</dbReference>
<dbReference type="InterPro" id="IPR019570">
    <property type="entry name" value="Connexin_CCC"/>
</dbReference>
<dbReference type="EMBL" id="VZSY01003473">
    <property type="protein sequence ID" value="NXA16106.1"/>
    <property type="molecule type" value="Genomic_DNA"/>
</dbReference>
<sequence length="518" mass="58742">MGDWNFLGGILEEVHIHSTIIGKIWLTILFIFRMLVLGVATEDVWNDEQSEFICNTEQPGCRNVCYDEAFPISLIRYWVLQVIFVSSPSLVYMGHALYRLRALEKERQKKKAQVRVELESTELEMTENRKRLERELRQLDQRKLNKAPLRGSLLCTYVIHIFTRSAVEVGFMIGQYLLYGFHLDPLYKCQRDPCPNTVDCFVSRPTEKTVFILFMQSIATVSLLLNILEIIHLGFRKIKMGLCEHNKTKDDSDNFHINKSKKYSMIPHSSFGILTTPQKTLPCALSYTFLMEKQADTTVYPVLNSPSMLQSVQNNHTESSSNYTHCNKENKLPKKRPTTNPSDNQTQNTTTNNKGFLGKLGTEVHDAQKEAEKNHFLIVTQNADTASNICLRSFAEMPSQTSLQPNTTFSSTSFRRQHGMGSSWNCSAMVESAGISTNSFPKNSNRRQSISSANKAQTPYNADVKNSSQPDTPDSTGEVSSESTQSRNWNSPRLFSLSRQLSLSSNASSRRAPTDLQI</sequence>